<reference evidence="1 2" key="1">
    <citation type="journal article" date="2011" name="BMC Genomics">
        <title>Complete genome sequence of Corynebacterium variabile DSM 44702 isolated from the surface of smear-ripened cheeses and insights into cheese ripening and flavor generation.</title>
        <authorList>
            <person name="Schroeder J."/>
            <person name="Maus I."/>
            <person name="Trost E."/>
            <person name="Tauch A."/>
        </authorList>
    </citation>
    <scope>NUCLEOTIDE SEQUENCE [LARGE SCALE GENOMIC DNA]</scope>
    <source>
        <strain evidence="2">DSM 44702 / JCM 12073 / NCIMB 30131</strain>
    </source>
</reference>
<evidence type="ECO:0000313" key="1">
    <source>
        <dbReference type="EMBL" id="AEK37778.1"/>
    </source>
</evidence>
<name>G0HHQ8_CORVD</name>
<dbReference type="STRING" id="858619.CVAR_2433"/>
<evidence type="ECO:0000313" key="2">
    <source>
        <dbReference type="Proteomes" id="UP000006659"/>
    </source>
</evidence>
<protein>
    <submittedName>
        <fullName evidence="1">Uncharacterized protein</fullName>
    </submittedName>
</protein>
<gene>
    <name evidence="1" type="ordered locus">CVAR_2433</name>
</gene>
<dbReference type="EMBL" id="CP002917">
    <property type="protein sequence ID" value="AEK37778.1"/>
    <property type="molecule type" value="Genomic_DNA"/>
</dbReference>
<dbReference type="AlphaFoldDB" id="G0HHQ8"/>
<organism evidence="1 2">
    <name type="scientific">Corynebacterium variabile (strain DSM 44702 / CIP 107183 / JCM 12073 / NCIMB 30131)</name>
    <name type="common">Corynebacterium mooreparkense</name>
    <dbReference type="NCBI Taxonomy" id="858619"/>
    <lineage>
        <taxon>Bacteria</taxon>
        <taxon>Bacillati</taxon>
        <taxon>Actinomycetota</taxon>
        <taxon>Actinomycetes</taxon>
        <taxon>Mycobacteriales</taxon>
        <taxon>Corynebacteriaceae</taxon>
        <taxon>Corynebacterium</taxon>
    </lineage>
</organism>
<accession>G0HHQ8</accession>
<dbReference type="Proteomes" id="UP000006659">
    <property type="component" value="Chromosome"/>
</dbReference>
<sequence>MFIAPDGTLGTGDPDAQTFASHGVTSVARLSADGPLIRGDRPPRQATNSFLWAMREDWAAHTTAERIHYVHAQLNVLRDPLTLAPDVWGYLTLAEMHHAQKVLTRLLPFLIGAANAESDGPHQGFTNVTASVGPDL</sequence>
<dbReference type="HOGENOM" id="CLU_1871971_0_0_11"/>
<dbReference type="RefSeq" id="WP_006822463.1">
    <property type="nucleotide sequence ID" value="NC_015859.1"/>
</dbReference>
<dbReference type="KEGG" id="cva:CVAR_2433"/>
<proteinExistence type="predicted"/>